<evidence type="ECO:0000313" key="2">
    <source>
        <dbReference type="EMBL" id="GLY87615.1"/>
    </source>
</evidence>
<proteinExistence type="predicted"/>
<comment type="caution">
    <text evidence="2">The sequence shown here is derived from an EMBL/GenBank/DDBJ whole genome shotgun (WGS) entry which is preliminary data.</text>
</comment>
<accession>A0A9W6S3Q9</accession>
<keyword evidence="3" id="KW-1185">Reference proteome</keyword>
<name>A0A9W6S3Q9_9ACTN</name>
<gene>
    <name evidence="2" type="ORF">Airi02_055440</name>
</gene>
<dbReference type="Proteomes" id="UP001165074">
    <property type="component" value="Unassembled WGS sequence"/>
</dbReference>
<evidence type="ECO:0000313" key="3">
    <source>
        <dbReference type="Proteomes" id="UP001165074"/>
    </source>
</evidence>
<dbReference type="RefSeq" id="WP_285576778.1">
    <property type="nucleotide sequence ID" value="NZ_BSTK01000008.1"/>
</dbReference>
<sequence length="84" mass="9195">MTDLEYLLGKALVEIIISIDLSDDEDIDPDIATNILEPTARLLQRTSGEDRRALVALLAECGEEETDPERRMTALDLPGALGLT</sequence>
<dbReference type="EMBL" id="BSTK01000008">
    <property type="protein sequence ID" value="GLY87615.1"/>
    <property type="molecule type" value="Genomic_DNA"/>
</dbReference>
<dbReference type="AlphaFoldDB" id="A0A9W6S3Q9"/>
<feature type="region of interest" description="Disordered" evidence="1">
    <location>
        <begin position="65"/>
        <end position="84"/>
    </location>
</feature>
<reference evidence="2" key="1">
    <citation type="submission" date="2023-03" db="EMBL/GenBank/DDBJ databases">
        <title>Actinoallomurus iriomotensis NBRC 103684.</title>
        <authorList>
            <person name="Ichikawa N."/>
            <person name="Sato H."/>
            <person name="Tonouchi N."/>
        </authorList>
    </citation>
    <scope>NUCLEOTIDE SEQUENCE</scope>
    <source>
        <strain evidence="2">NBRC 103684</strain>
    </source>
</reference>
<organism evidence="2 3">
    <name type="scientific">Actinoallomurus iriomotensis</name>
    <dbReference type="NCBI Taxonomy" id="478107"/>
    <lineage>
        <taxon>Bacteria</taxon>
        <taxon>Bacillati</taxon>
        <taxon>Actinomycetota</taxon>
        <taxon>Actinomycetes</taxon>
        <taxon>Streptosporangiales</taxon>
        <taxon>Thermomonosporaceae</taxon>
        <taxon>Actinoallomurus</taxon>
    </lineage>
</organism>
<evidence type="ECO:0000256" key="1">
    <source>
        <dbReference type="SAM" id="MobiDB-lite"/>
    </source>
</evidence>
<protein>
    <submittedName>
        <fullName evidence="2">Uncharacterized protein</fullName>
    </submittedName>
</protein>